<protein>
    <submittedName>
        <fullName evidence="1">Uncharacterized protein</fullName>
    </submittedName>
</protein>
<dbReference type="EMBL" id="BJXJ01000055">
    <property type="protein sequence ID" value="GEM77440.1"/>
    <property type="molecule type" value="Genomic_DNA"/>
</dbReference>
<evidence type="ECO:0000313" key="1">
    <source>
        <dbReference type="EMBL" id="GEM77440.1"/>
    </source>
</evidence>
<reference evidence="1 2" key="1">
    <citation type="submission" date="2019-07" db="EMBL/GenBank/DDBJ databases">
        <title>Whole genome shotgun sequence of Vibrio sagamiensis NBRC 104589.</title>
        <authorList>
            <person name="Hosoyama A."/>
            <person name="Uohara A."/>
            <person name="Ohji S."/>
            <person name="Ichikawa N."/>
        </authorList>
    </citation>
    <scope>NUCLEOTIDE SEQUENCE [LARGE SCALE GENOMIC DNA]</scope>
    <source>
        <strain evidence="1 2">NBRC 104589</strain>
    </source>
</reference>
<name>A0A511QJD9_9VIBR</name>
<accession>A0A511QJD9</accession>
<keyword evidence="2" id="KW-1185">Reference proteome</keyword>
<organism evidence="1 2">
    <name type="scientific">Vibrio sagamiensis NBRC 104589</name>
    <dbReference type="NCBI Taxonomy" id="1219064"/>
    <lineage>
        <taxon>Bacteria</taxon>
        <taxon>Pseudomonadati</taxon>
        <taxon>Pseudomonadota</taxon>
        <taxon>Gammaproteobacteria</taxon>
        <taxon>Vibrionales</taxon>
        <taxon>Vibrionaceae</taxon>
        <taxon>Vibrio</taxon>
    </lineage>
</organism>
<dbReference type="AlphaFoldDB" id="A0A511QJD9"/>
<sequence>MGKINPNLHTAATIINNKAQTNVAARRTSMKEDIKRVTPAPERKPYTLLHLKNVATTFFTNTTGASPSIASHYATLTPEYLNREMTPENVNDFVDRENAAITKQVKSNLKGSTNVDLIAFIATPVRKTGAHFAAQNAVIGQSGFLSDNEYADSARQGIIAPDWN</sequence>
<dbReference type="RefSeq" id="WP_039982570.1">
    <property type="nucleotide sequence ID" value="NZ_BAOJ01000119.1"/>
</dbReference>
<dbReference type="Proteomes" id="UP000321922">
    <property type="component" value="Unassembled WGS sequence"/>
</dbReference>
<evidence type="ECO:0000313" key="2">
    <source>
        <dbReference type="Proteomes" id="UP000321922"/>
    </source>
</evidence>
<dbReference type="OrthoDB" id="9983155at2"/>
<gene>
    <name evidence="1" type="ORF">VSA01S_35520</name>
</gene>
<proteinExistence type="predicted"/>
<comment type="caution">
    <text evidence="1">The sequence shown here is derived from an EMBL/GenBank/DDBJ whole genome shotgun (WGS) entry which is preliminary data.</text>
</comment>